<accession>A0A7G5H7D5</accession>
<gene>
    <name evidence="1" type="ORF">H3H32_20335</name>
</gene>
<dbReference type="Proteomes" id="UP000515369">
    <property type="component" value="Chromosome"/>
</dbReference>
<keyword evidence="2" id="KW-1185">Reference proteome</keyword>
<reference evidence="1 2" key="1">
    <citation type="submission" date="2020-07" db="EMBL/GenBank/DDBJ databases">
        <title>Spirosoma foliorum sp. nov., isolated from the leaves on the Nejang mountain Korea, Republic of.</title>
        <authorList>
            <person name="Ho H."/>
            <person name="Lee Y.-J."/>
            <person name="Nurcahyanto D.-A."/>
            <person name="Kim S.-G."/>
        </authorList>
    </citation>
    <scope>NUCLEOTIDE SEQUENCE [LARGE SCALE GENOMIC DNA]</scope>
    <source>
        <strain evidence="1 2">PL0136</strain>
    </source>
</reference>
<evidence type="ECO:0000313" key="2">
    <source>
        <dbReference type="Proteomes" id="UP000515369"/>
    </source>
</evidence>
<protein>
    <submittedName>
        <fullName evidence="1">DKNYY domain-containing protein</fullName>
    </submittedName>
</protein>
<dbReference type="Pfam" id="PF13644">
    <property type="entry name" value="DKNYY"/>
    <property type="match status" value="3"/>
</dbReference>
<sequence>MKSLHILLSILGLGFLISCKKSGYETRDGSVYYKDYLLREADYASFEVLNDLFAKDKKHAYYRGISLTDADGASFLALNDHYGKDKTMVFYCDNYLDFKLFETKRKDKISRIYNADASTFEVLESSEYAKDKNRCYNKDIGFAVSDLASFQPLDYGYGKDNVTGYFNLKPIPGSHGRSFTVLSANYSKDKQHVYYTSRAADGPPFSDIHRIPLATPDSFTVIGMYYATDQVHAFYKDHCLPAAAPASFRQWNANEINYARDSTHIYFQEKLIMEADKASFHLLTDFYAQDANAVFYEHRPLSASDITTFTVLGLGYAKDANQVYYEGKLLKKADPVSFALVDNDADRDAADKYYSYKDGHRIKPE</sequence>
<dbReference type="EMBL" id="CP059732">
    <property type="protein sequence ID" value="QMW07027.1"/>
    <property type="molecule type" value="Genomic_DNA"/>
</dbReference>
<dbReference type="PROSITE" id="PS51257">
    <property type="entry name" value="PROKAR_LIPOPROTEIN"/>
    <property type="match status" value="1"/>
</dbReference>
<dbReference type="KEGG" id="sfol:H3H32_20335"/>
<organism evidence="1 2">
    <name type="scientific">Spirosoma foliorum</name>
    <dbReference type="NCBI Taxonomy" id="2710596"/>
    <lineage>
        <taxon>Bacteria</taxon>
        <taxon>Pseudomonadati</taxon>
        <taxon>Bacteroidota</taxon>
        <taxon>Cytophagia</taxon>
        <taxon>Cytophagales</taxon>
        <taxon>Cytophagaceae</taxon>
        <taxon>Spirosoma</taxon>
    </lineage>
</organism>
<dbReference type="AlphaFoldDB" id="A0A7G5H7D5"/>
<name>A0A7G5H7D5_9BACT</name>
<evidence type="ECO:0000313" key="1">
    <source>
        <dbReference type="EMBL" id="QMW07027.1"/>
    </source>
</evidence>
<proteinExistence type="predicted"/>
<dbReference type="InterPro" id="IPR027375">
    <property type="entry name" value="DKNYY"/>
</dbReference>